<dbReference type="AlphaFoldDB" id="A0A1N7JR92"/>
<feature type="transmembrane region" description="Helical" evidence="2">
    <location>
        <begin position="86"/>
        <end position="108"/>
    </location>
</feature>
<dbReference type="STRING" id="373672.SAMN05421785_10163"/>
<dbReference type="CDD" id="cd07341">
    <property type="entry name" value="M56_BlaR1_MecR1_like"/>
    <property type="match status" value="1"/>
</dbReference>
<feature type="transmembrane region" description="Helical" evidence="2">
    <location>
        <begin position="36"/>
        <end position="52"/>
    </location>
</feature>
<keyword evidence="1" id="KW-0175">Coiled coil</keyword>
<accession>A0A1N7JR92</accession>
<name>A0A1N7JR92_9FLAO</name>
<organism evidence="4 5">
    <name type="scientific">Chryseobacterium gambrini</name>
    <dbReference type="NCBI Taxonomy" id="373672"/>
    <lineage>
        <taxon>Bacteria</taxon>
        <taxon>Pseudomonadati</taxon>
        <taxon>Bacteroidota</taxon>
        <taxon>Flavobacteriia</taxon>
        <taxon>Flavobacteriales</taxon>
        <taxon>Weeksellaceae</taxon>
        <taxon>Chryseobacterium group</taxon>
        <taxon>Chryseobacterium</taxon>
    </lineage>
</organism>
<feature type="transmembrane region" description="Helical" evidence="2">
    <location>
        <begin position="263"/>
        <end position="282"/>
    </location>
</feature>
<protein>
    <submittedName>
        <fullName evidence="4">BlaR1 peptidase M56</fullName>
    </submittedName>
</protein>
<feature type="coiled-coil region" evidence="1">
    <location>
        <begin position="484"/>
        <end position="527"/>
    </location>
</feature>
<reference evidence="4 5" key="1">
    <citation type="submission" date="2017-01" db="EMBL/GenBank/DDBJ databases">
        <authorList>
            <person name="Mah S.A."/>
            <person name="Swanson W.J."/>
            <person name="Moy G.W."/>
            <person name="Vacquier V.D."/>
        </authorList>
    </citation>
    <scope>NUCLEOTIDE SEQUENCE [LARGE SCALE GENOMIC DNA]</scope>
    <source>
        <strain evidence="4 5">DSM 18014</strain>
    </source>
</reference>
<keyword evidence="2" id="KW-0472">Membrane</keyword>
<dbReference type="OrthoDB" id="1522859at2"/>
<evidence type="ECO:0000313" key="5">
    <source>
        <dbReference type="Proteomes" id="UP000185781"/>
    </source>
</evidence>
<gene>
    <name evidence="4" type="ORF">SAMN05421785_10163</name>
</gene>
<sequence>METVLLYFGKVILCSGVTFLYYQLSLKDKTFHHYNRFYLLSAMLISLLLPLIKVEDFTIEVSNDLYKLIDQVQNFNTIKNSNNDYIYFRIIFSALGLVSFYFLGRFVYGIFRIQKLKSQFQKESFDGINFYHTNLSEAPFSYFKNLFWKNSITLNSDLGKQILKHEMVHIEQKHSFDKIFIEIITSVFWFNPFFHLIKKEISLIHEYLADKKAVKQSDTKAFAQMLLASHFSGNQLPATSPFLSSNLKKRLKMLQKPKTKFGYARRIFALPVVFSVAFAYLVNAKNQEIKATNIEIEKAVSQIKKGDKIVIKKDTITPDSKDRIVVSPKVYKKSEDDKKIADLSKKIQEKSQNLKSLKPESDEYNKNLEEIGKLSGEIGKIASSKDFLKSAMVIRMDGKDVNINDYFKSKEWKDQMKELEELNIEIPDIPEMNFEFSDAPPSPPNAPKAPNAPKVKVYSFRDSRDMKWSPEFENSFSFSEPKVKESAAMAKKRAKLEKERAKLEEKRAKLEGERAKLEAERRALDGNRKVYIYGNTFRGFPDEKVFRIHADNIKIDNKNQSVVASGIKNLNGAGDMKIYINGKESTNEEMQALDSKTIKRMDVNKRNVDGKMQGEIRIQTK</sequence>
<dbReference type="PANTHER" id="PTHR34978">
    <property type="entry name" value="POSSIBLE SENSOR-TRANSDUCER PROTEIN BLAR"/>
    <property type="match status" value="1"/>
</dbReference>
<evidence type="ECO:0000313" key="4">
    <source>
        <dbReference type="EMBL" id="SIS51872.1"/>
    </source>
</evidence>
<keyword evidence="2" id="KW-0812">Transmembrane</keyword>
<dbReference type="InterPro" id="IPR052173">
    <property type="entry name" value="Beta-lactam_resp_regulator"/>
</dbReference>
<keyword evidence="2" id="KW-1133">Transmembrane helix</keyword>
<proteinExistence type="predicted"/>
<feature type="transmembrane region" description="Helical" evidence="2">
    <location>
        <begin position="6"/>
        <end position="24"/>
    </location>
</feature>
<dbReference type="PANTHER" id="PTHR34978:SF3">
    <property type="entry name" value="SLR0241 PROTEIN"/>
    <property type="match status" value="1"/>
</dbReference>
<evidence type="ECO:0000256" key="2">
    <source>
        <dbReference type="SAM" id="Phobius"/>
    </source>
</evidence>
<dbReference type="Pfam" id="PF05569">
    <property type="entry name" value="Peptidase_M56"/>
    <property type="match status" value="1"/>
</dbReference>
<evidence type="ECO:0000256" key="1">
    <source>
        <dbReference type="SAM" id="Coils"/>
    </source>
</evidence>
<feature type="domain" description="Peptidase M56" evidence="3">
    <location>
        <begin position="160"/>
        <end position="254"/>
    </location>
</feature>
<dbReference type="InterPro" id="IPR008756">
    <property type="entry name" value="Peptidase_M56"/>
</dbReference>
<evidence type="ECO:0000259" key="3">
    <source>
        <dbReference type="Pfam" id="PF05569"/>
    </source>
</evidence>
<dbReference type="RefSeq" id="WP_076389917.1">
    <property type="nucleotide sequence ID" value="NZ_FTOV01000001.1"/>
</dbReference>
<dbReference type="EMBL" id="FTOV01000001">
    <property type="protein sequence ID" value="SIS51872.1"/>
    <property type="molecule type" value="Genomic_DNA"/>
</dbReference>
<dbReference type="Proteomes" id="UP000185781">
    <property type="component" value="Unassembled WGS sequence"/>
</dbReference>